<keyword evidence="1" id="KW-0812">Transmembrane</keyword>
<name>A0A2U1TEL6_9MICO</name>
<feature type="transmembrane region" description="Helical" evidence="1">
    <location>
        <begin position="65"/>
        <end position="89"/>
    </location>
</feature>
<evidence type="ECO:0008006" key="4">
    <source>
        <dbReference type="Google" id="ProtNLM"/>
    </source>
</evidence>
<dbReference type="AlphaFoldDB" id="A0A2U1TEL6"/>
<sequence length="97" mass="9880">MANEGVDERATATEYSVPAIVAAALGIASVFLTGTPLLATALAIGAIAVALYSRRQLKTNPAMRGFAISLIGFLTGIWVVATTGIPFLLSAALVMSA</sequence>
<evidence type="ECO:0000256" key="1">
    <source>
        <dbReference type="SAM" id="Phobius"/>
    </source>
</evidence>
<proteinExistence type="predicted"/>
<gene>
    <name evidence="2" type="ORF">DF223_06920</name>
</gene>
<protein>
    <recommendedName>
        <fullName evidence="4">DUF4190 domain-containing protein</fullName>
    </recommendedName>
</protein>
<keyword evidence="3" id="KW-1185">Reference proteome</keyword>
<dbReference type="RefSeq" id="WP_108962659.1">
    <property type="nucleotide sequence ID" value="NZ_QEFB01000005.1"/>
</dbReference>
<dbReference type="Proteomes" id="UP000244962">
    <property type="component" value="Unassembled WGS sequence"/>
</dbReference>
<organism evidence="2 3">
    <name type="scientific">Mycetocola zhujimingii</name>
    <dbReference type="NCBI Taxonomy" id="2079792"/>
    <lineage>
        <taxon>Bacteria</taxon>
        <taxon>Bacillati</taxon>
        <taxon>Actinomycetota</taxon>
        <taxon>Actinomycetes</taxon>
        <taxon>Micrococcales</taxon>
        <taxon>Microbacteriaceae</taxon>
        <taxon>Mycetocola</taxon>
    </lineage>
</organism>
<comment type="caution">
    <text evidence="2">The sequence shown here is derived from an EMBL/GenBank/DDBJ whole genome shotgun (WGS) entry which is preliminary data.</text>
</comment>
<feature type="transmembrane region" description="Helical" evidence="1">
    <location>
        <begin position="20"/>
        <end position="53"/>
    </location>
</feature>
<evidence type="ECO:0000313" key="2">
    <source>
        <dbReference type="EMBL" id="PWC07347.1"/>
    </source>
</evidence>
<accession>A0A2U1TEL6</accession>
<keyword evidence="1" id="KW-1133">Transmembrane helix</keyword>
<evidence type="ECO:0000313" key="3">
    <source>
        <dbReference type="Proteomes" id="UP000244962"/>
    </source>
</evidence>
<dbReference type="EMBL" id="QEFB01000005">
    <property type="protein sequence ID" value="PWC07347.1"/>
    <property type="molecule type" value="Genomic_DNA"/>
</dbReference>
<reference evidence="3" key="1">
    <citation type="submission" date="2018-04" db="EMBL/GenBank/DDBJ databases">
        <authorList>
            <person name="Liu S."/>
            <person name="Wang Z."/>
            <person name="Li J."/>
        </authorList>
    </citation>
    <scope>NUCLEOTIDE SEQUENCE [LARGE SCALE GENOMIC DNA]</scope>
    <source>
        <strain evidence="3">622</strain>
    </source>
</reference>
<keyword evidence="1" id="KW-0472">Membrane</keyword>